<evidence type="ECO:0000313" key="3">
    <source>
        <dbReference type="Proteomes" id="UP000827721"/>
    </source>
</evidence>
<accession>A0ABQ8HMY9</accession>
<name>A0ABQ8HMY9_9ROSI</name>
<organism evidence="2 3">
    <name type="scientific">Xanthoceras sorbifolium</name>
    <dbReference type="NCBI Taxonomy" id="99658"/>
    <lineage>
        <taxon>Eukaryota</taxon>
        <taxon>Viridiplantae</taxon>
        <taxon>Streptophyta</taxon>
        <taxon>Embryophyta</taxon>
        <taxon>Tracheophyta</taxon>
        <taxon>Spermatophyta</taxon>
        <taxon>Magnoliopsida</taxon>
        <taxon>eudicotyledons</taxon>
        <taxon>Gunneridae</taxon>
        <taxon>Pentapetalae</taxon>
        <taxon>rosids</taxon>
        <taxon>malvids</taxon>
        <taxon>Sapindales</taxon>
        <taxon>Sapindaceae</taxon>
        <taxon>Xanthoceroideae</taxon>
        <taxon>Xanthoceras</taxon>
    </lineage>
</organism>
<keyword evidence="3" id="KW-1185">Reference proteome</keyword>
<dbReference type="InterPro" id="IPR000008">
    <property type="entry name" value="C2_dom"/>
</dbReference>
<dbReference type="PANTHER" id="PTHR35503">
    <property type="entry name" value="OSJNBA0006M15.15 PROTEIN"/>
    <property type="match status" value="1"/>
</dbReference>
<dbReference type="EMBL" id="JAFEMO010000008">
    <property type="protein sequence ID" value="KAH7565715.1"/>
    <property type="molecule type" value="Genomic_DNA"/>
</dbReference>
<evidence type="ECO:0000313" key="2">
    <source>
        <dbReference type="EMBL" id="KAH7565715.1"/>
    </source>
</evidence>
<reference evidence="2 3" key="1">
    <citation type="submission" date="2021-02" db="EMBL/GenBank/DDBJ databases">
        <title>Plant Genome Project.</title>
        <authorList>
            <person name="Zhang R.-G."/>
        </authorList>
    </citation>
    <scope>NUCLEOTIDE SEQUENCE [LARGE SCALE GENOMIC DNA]</scope>
    <source>
        <tissue evidence="2">Leaves</tissue>
    </source>
</reference>
<dbReference type="InterPro" id="IPR035892">
    <property type="entry name" value="C2_domain_sf"/>
</dbReference>
<proteinExistence type="predicted"/>
<gene>
    <name evidence="2" type="ORF">JRO89_XS08G0004500</name>
</gene>
<dbReference type="Gene3D" id="2.60.40.150">
    <property type="entry name" value="C2 domain"/>
    <property type="match status" value="1"/>
</dbReference>
<feature type="domain" description="C2" evidence="1">
    <location>
        <begin position="1"/>
        <end position="150"/>
    </location>
</feature>
<dbReference type="Proteomes" id="UP000827721">
    <property type="component" value="Unassembled WGS sequence"/>
</dbReference>
<comment type="caution">
    <text evidence="2">The sequence shown here is derived from an EMBL/GenBank/DDBJ whole genome shotgun (WGS) entry which is preliminary data.</text>
</comment>
<evidence type="ECO:0000259" key="1">
    <source>
        <dbReference type="PROSITE" id="PS50004"/>
    </source>
</evidence>
<sequence length="234" mass="26166">MVAYSNDDHQCLSSLSCELRIIKAKDIELKSKTGSTTGGLFVRYYLSTGNNKKQRIELNSQEMIPSTSSHDDDERKMMIWNESFSLECVGTDEDSIKKNLRQQSVVFELRWRSSLKNLLGKKSKSQLLGRAEVPWKTVLESRNMEIENWVVMAPPSSNNKKIIKSGARVLDEDHVKAAVPSLQVSMKVAVVAHHQLPKKKKSWAVDECGCGGHGACNSCADYELFALMAAMEAL</sequence>
<dbReference type="PANTHER" id="PTHR35503:SF2">
    <property type="entry name" value="OS04G0455700 PROTEIN"/>
    <property type="match status" value="1"/>
</dbReference>
<dbReference type="PROSITE" id="PS50004">
    <property type="entry name" value="C2"/>
    <property type="match status" value="1"/>
</dbReference>
<protein>
    <recommendedName>
        <fullName evidence="1">C2 domain-containing protein</fullName>
    </recommendedName>
</protein>